<gene>
    <name evidence="1" type="ORF">BYL167_LOCUS76338</name>
    <name evidence="2" type="ORF">GIL414_LOCUS88076</name>
</gene>
<feature type="non-terminal residue" evidence="2">
    <location>
        <position position="1"/>
    </location>
</feature>
<proteinExistence type="predicted"/>
<dbReference type="Proteomes" id="UP000681720">
    <property type="component" value="Unassembled WGS sequence"/>
</dbReference>
<dbReference type="EMBL" id="CAJOBJ010383574">
    <property type="protein sequence ID" value="CAF5228292.1"/>
    <property type="molecule type" value="Genomic_DNA"/>
</dbReference>
<evidence type="ECO:0000313" key="2">
    <source>
        <dbReference type="EMBL" id="CAF5228292.1"/>
    </source>
</evidence>
<accession>A0A8S3KEI4</accession>
<sequence length="60" mass="6815">ELTYKTDGSSLEVGKFNEELVHQARNTQEIPDVIVINCYKALSDQGITRLPILDDEKRPI</sequence>
<comment type="caution">
    <text evidence="2">The sequence shown here is derived from an EMBL/GenBank/DDBJ whole genome shotgun (WGS) entry which is preliminary data.</text>
</comment>
<organism evidence="2 3">
    <name type="scientific">Rotaria magnacalcarata</name>
    <dbReference type="NCBI Taxonomy" id="392030"/>
    <lineage>
        <taxon>Eukaryota</taxon>
        <taxon>Metazoa</taxon>
        <taxon>Spiralia</taxon>
        <taxon>Gnathifera</taxon>
        <taxon>Rotifera</taxon>
        <taxon>Eurotatoria</taxon>
        <taxon>Bdelloidea</taxon>
        <taxon>Philodinida</taxon>
        <taxon>Philodinidae</taxon>
        <taxon>Rotaria</taxon>
    </lineage>
</organism>
<name>A0A8S3KEI4_9BILA</name>
<evidence type="ECO:0000313" key="3">
    <source>
        <dbReference type="Proteomes" id="UP000681720"/>
    </source>
</evidence>
<dbReference type="Proteomes" id="UP000681967">
    <property type="component" value="Unassembled WGS sequence"/>
</dbReference>
<dbReference type="EMBL" id="CAJOBH010275107">
    <property type="protein sequence ID" value="CAF5167538.1"/>
    <property type="molecule type" value="Genomic_DNA"/>
</dbReference>
<protein>
    <submittedName>
        <fullName evidence="2">Uncharacterized protein</fullName>
    </submittedName>
</protein>
<dbReference type="AlphaFoldDB" id="A0A8S3KEI4"/>
<reference evidence="2" key="1">
    <citation type="submission" date="2021-02" db="EMBL/GenBank/DDBJ databases">
        <authorList>
            <person name="Nowell W R."/>
        </authorList>
    </citation>
    <scope>NUCLEOTIDE SEQUENCE</scope>
</reference>
<evidence type="ECO:0000313" key="1">
    <source>
        <dbReference type="EMBL" id="CAF5167538.1"/>
    </source>
</evidence>